<keyword evidence="1" id="KW-0732">Signal</keyword>
<sequence>MNCSIKKIFIVLAVLGASACMLTSCALVTTPVEVAGEVVKTGVKVATYPIRKAVD</sequence>
<dbReference type="AlphaFoldDB" id="A0A1B9F4K1"/>
<protein>
    <recommendedName>
        <fullName evidence="4">Lipoprotein</fullName>
    </recommendedName>
</protein>
<accession>A0A1B9F4K1</accession>
<gene>
    <name evidence="2" type="ORF">DBT_1651</name>
</gene>
<name>A0A1B9F4K1_9BACT</name>
<dbReference type="RefSeq" id="WP_153304058.1">
    <property type="nucleotide sequence ID" value="NZ_MAGO01000008.1"/>
</dbReference>
<feature type="signal peptide" evidence="1">
    <location>
        <begin position="1"/>
        <end position="26"/>
    </location>
</feature>
<evidence type="ECO:0000313" key="2">
    <source>
        <dbReference type="EMBL" id="OCC14856.1"/>
    </source>
</evidence>
<keyword evidence="3" id="KW-1185">Reference proteome</keyword>
<comment type="caution">
    <text evidence="2">The sequence shown here is derived from an EMBL/GenBank/DDBJ whole genome shotgun (WGS) entry which is preliminary data.</text>
</comment>
<dbReference type="STRING" id="1156395.DBT_1651"/>
<organism evidence="2 3">
    <name type="scientific">Dissulfuribacter thermophilus</name>
    <dbReference type="NCBI Taxonomy" id="1156395"/>
    <lineage>
        <taxon>Bacteria</taxon>
        <taxon>Pseudomonadati</taxon>
        <taxon>Thermodesulfobacteriota</taxon>
        <taxon>Dissulfuribacteria</taxon>
        <taxon>Dissulfuribacterales</taxon>
        <taxon>Dissulfuribacteraceae</taxon>
        <taxon>Dissulfuribacter</taxon>
    </lineage>
</organism>
<proteinExistence type="predicted"/>
<evidence type="ECO:0008006" key="4">
    <source>
        <dbReference type="Google" id="ProtNLM"/>
    </source>
</evidence>
<reference evidence="2 3" key="1">
    <citation type="submission" date="2016-06" db="EMBL/GenBank/DDBJ databases">
        <title>Respiratory ammonification of nitrate coupled to the oxidation of elemental sulfur in deep-sea autotrophic thermophilic bacteria.</title>
        <authorList>
            <person name="Slobodkina G.B."/>
            <person name="Mardanov A.V."/>
            <person name="Ravin N.V."/>
            <person name="Frolova A.A."/>
            <person name="Viryasiv M.B."/>
            <person name="Chernyh N.A."/>
            <person name="Bonch-Osmolovskaya E.A."/>
            <person name="Slobodkin A.I."/>
        </authorList>
    </citation>
    <scope>NUCLEOTIDE SEQUENCE [LARGE SCALE GENOMIC DNA]</scope>
    <source>
        <strain evidence="2 3">S69</strain>
    </source>
</reference>
<dbReference type="EMBL" id="MAGO01000008">
    <property type="protein sequence ID" value="OCC14856.1"/>
    <property type="molecule type" value="Genomic_DNA"/>
</dbReference>
<evidence type="ECO:0000256" key="1">
    <source>
        <dbReference type="SAM" id="SignalP"/>
    </source>
</evidence>
<dbReference type="PROSITE" id="PS51257">
    <property type="entry name" value="PROKAR_LIPOPROTEIN"/>
    <property type="match status" value="1"/>
</dbReference>
<feature type="chain" id="PRO_5042909937" description="Lipoprotein" evidence="1">
    <location>
        <begin position="27"/>
        <end position="55"/>
    </location>
</feature>
<dbReference type="Proteomes" id="UP000093080">
    <property type="component" value="Unassembled WGS sequence"/>
</dbReference>
<evidence type="ECO:0000313" key="3">
    <source>
        <dbReference type="Proteomes" id="UP000093080"/>
    </source>
</evidence>